<dbReference type="Gene3D" id="2.40.40.10">
    <property type="entry name" value="RlpA-like domain"/>
    <property type="match status" value="1"/>
</dbReference>
<keyword evidence="1" id="KW-0732">Signal</keyword>
<dbReference type="PANTHER" id="PTHR39160:SF4">
    <property type="entry name" value="RESUSCITATION-PROMOTING FACTOR RPFB"/>
    <property type="match status" value="1"/>
</dbReference>
<dbReference type="Pfam" id="PF06725">
    <property type="entry name" value="3D"/>
    <property type="match status" value="1"/>
</dbReference>
<name>A0ABW8T9R3_9CLOT</name>
<dbReference type="CDD" id="cd22786">
    <property type="entry name" value="DPBB_YuiC-like"/>
    <property type="match status" value="1"/>
</dbReference>
<dbReference type="InterPro" id="IPR011098">
    <property type="entry name" value="G5_dom"/>
</dbReference>
<dbReference type="PANTHER" id="PTHR39160">
    <property type="entry name" value="CELL WALL-BINDING PROTEIN YOCH"/>
    <property type="match status" value="1"/>
</dbReference>
<dbReference type="Proteomes" id="UP001623591">
    <property type="component" value="Unassembled WGS sequence"/>
</dbReference>
<evidence type="ECO:0000313" key="3">
    <source>
        <dbReference type="EMBL" id="MFL0248452.1"/>
    </source>
</evidence>
<comment type="caution">
    <text evidence="3">The sequence shown here is derived from an EMBL/GenBank/DDBJ whole genome shotgun (WGS) entry which is preliminary data.</text>
</comment>
<dbReference type="PROSITE" id="PS51109">
    <property type="entry name" value="G5"/>
    <property type="match status" value="1"/>
</dbReference>
<dbReference type="Gene3D" id="2.20.230.10">
    <property type="entry name" value="Resuscitation-promoting factor rpfb"/>
    <property type="match status" value="1"/>
</dbReference>
<dbReference type="SUPFAM" id="SSF50685">
    <property type="entry name" value="Barwin-like endoglucanases"/>
    <property type="match status" value="1"/>
</dbReference>
<evidence type="ECO:0000313" key="4">
    <source>
        <dbReference type="Proteomes" id="UP001623591"/>
    </source>
</evidence>
<dbReference type="Pfam" id="PF03990">
    <property type="entry name" value="DUF348"/>
    <property type="match status" value="2"/>
</dbReference>
<evidence type="ECO:0000259" key="2">
    <source>
        <dbReference type="PROSITE" id="PS51109"/>
    </source>
</evidence>
<sequence>MLLSATIYLNLKNITVVINGKGTKILTFKKTVIKALADNNITVGSKDRIDAALDSKVYKNEIINIKRAVKVNVAVDGKSLDVLSSENNIDSMLKAEGITLRDQDKLSIDKASALADGMNLQIIRVDTKVLTDTAAISYATVVKTDHSLANTQKRVVQDGHAGEKTTTTSVTYENGKEVKRQVLQEVVSKKPQDKIVVLGTYPVMPVSRGGDPIPFTKVMKMRATAYSVKSGVGYTATGRKAVRNQDGYSTIAVDPRVIPYGTRLFVQNYGFAIAADTGSAIVGNTIDVFFNTYEESVNWAVKYVNVYVLN</sequence>
<protein>
    <submittedName>
        <fullName evidence="3">3D domain-containing protein</fullName>
    </submittedName>
</protein>
<dbReference type="InterPro" id="IPR010611">
    <property type="entry name" value="3D_dom"/>
</dbReference>
<dbReference type="EMBL" id="JBJHZZ010000018">
    <property type="protein sequence ID" value="MFL0248452.1"/>
    <property type="molecule type" value="Genomic_DNA"/>
</dbReference>
<dbReference type="Pfam" id="PF07501">
    <property type="entry name" value="G5"/>
    <property type="match status" value="1"/>
</dbReference>
<dbReference type="InterPro" id="IPR036908">
    <property type="entry name" value="RlpA-like_sf"/>
</dbReference>
<dbReference type="InterPro" id="IPR007137">
    <property type="entry name" value="DUF348"/>
</dbReference>
<evidence type="ECO:0000256" key="1">
    <source>
        <dbReference type="ARBA" id="ARBA00022729"/>
    </source>
</evidence>
<keyword evidence="4" id="KW-1185">Reference proteome</keyword>
<feature type="domain" description="G5" evidence="2">
    <location>
        <begin position="122"/>
        <end position="202"/>
    </location>
</feature>
<proteinExistence type="predicted"/>
<reference evidence="3 4" key="1">
    <citation type="submission" date="2024-11" db="EMBL/GenBank/DDBJ databases">
        <authorList>
            <person name="Heng Y.C."/>
            <person name="Lim A.C.H."/>
            <person name="Lee J.K.Y."/>
            <person name="Kittelmann S."/>
        </authorList>
    </citation>
    <scope>NUCLEOTIDE SEQUENCE [LARGE SCALE GENOMIC DNA]</scope>
    <source>
        <strain evidence="3 4">WILCCON 0185</strain>
    </source>
</reference>
<gene>
    <name evidence="3" type="ORF">ACJDUG_16000</name>
</gene>
<accession>A0ABW8T9R3</accession>
<dbReference type="SMART" id="SM01208">
    <property type="entry name" value="G5"/>
    <property type="match status" value="1"/>
</dbReference>
<dbReference type="InterPro" id="IPR051933">
    <property type="entry name" value="Resuscitation_pf_RpfB"/>
</dbReference>
<organism evidence="3 4">
    <name type="scientific">Candidatus Clostridium stratigraminis</name>
    <dbReference type="NCBI Taxonomy" id="3381661"/>
    <lineage>
        <taxon>Bacteria</taxon>
        <taxon>Bacillati</taxon>
        <taxon>Bacillota</taxon>
        <taxon>Clostridia</taxon>
        <taxon>Eubacteriales</taxon>
        <taxon>Clostridiaceae</taxon>
        <taxon>Clostridium</taxon>
    </lineage>
</organism>